<dbReference type="RefSeq" id="WP_187713388.1">
    <property type="nucleotide sequence ID" value="NZ_CP060820.1"/>
</dbReference>
<dbReference type="EMBL" id="CP060820">
    <property type="protein sequence ID" value="QNP41953.1"/>
    <property type="molecule type" value="Genomic_DNA"/>
</dbReference>
<dbReference type="Proteomes" id="UP000516018">
    <property type="component" value="Chromosome"/>
</dbReference>
<evidence type="ECO:0000313" key="1">
    <source>
        <dbReference type="EMBL" id="QNP41953.1"/>
    </source>
</evidence>
<keyword evidence="2" id="KW-1185">Reference proteome</keyword>
<accession>A0A7H0G0Y7</accession>
<proteinExistence type="predicted"/>
<reference evidence="1 2" key="1">
    <citation type="submission" date="2020-08" db="EMBL/GenBank/DDBJ databases">
        <title>Lysobacter sp. II4 sp. nov., isolated from soil.</title>
        <authorList>
            <person name="Woo C.Y."/>
            <person name="Kim J."/>
        </authorList>
    </citation>
    <scope>NUCLEOTIDE SEQUENCE [LARGE SCALE GENOMIC DNA]</scope>
    <source>
        <strain evidence="1 2">II4</strain>
    </source>
</reference>
<sequence>MNLFTTQLFSSTMLPEAQPRTRSYREPLFALRYGRRRADSAPQPAPPQLQPPVTAVRIEAAPRRAARPRLDYGRAA</sequence>
<protein>
    <submittedName>
        <fullName evidence="1">Uncharacterized protein</fullName>
    </submittedName>
</protein>
<evidence type="ECO:0000313" key="2">
    <source>
        <dbReference type="Proteomes" id="UP000516018"/>
    </source>
</evidence>
<gene>
    <name evidence="1" type="ORF">H8B22_07105</name>
</gene>
<organism evidence="1 2">
    <name type="scientific">Agrilutibacter terrestris</name>
    <dbReference type="NCBI Taxonomy" id="2865112"/>
    <lineage>
        <taxon>Bacteria</taxon>
        <taxon>Pseudomonadati</taxon>
        <taxon>Pseudomonadota</taxon>
        <taxon>Gammaproteobacteria</taxon>
        <taxon>Lysobacterales</taxon>
        <taxon>Lysobacteraceae</taxon>
        <taxon>Agrilutibacter</taxon>
    </lineage>
</organism>
<name>A0A7H0G0Y7_9GAMM</name>
<dbReference type="AlphaFoldDB" id="A0A7H0G0Y7"/>
<dbReference type="KEGG" id="lsx:H8B22_07105"/>